<sequence>MKCDILLAACSGLFNSLLIQPVVMRNGIFISPYGLHYFFFEAPEIVSEVDDPDLHRRAPKAGGADEQRHALLLVGLGLSCYCIP</sequence>
<dbReference type="RefSeq" id="WP_174471467.1">
    <property type="nucleotide sequence ID" value="NZ_JAGINN010000005.1"/>
</dbReference>
<proteinExistence type="predicted"/>
<accession>A0ABX2KAM1</accession>
<reference evidence="1 2" key="1">
    <citation type="submission" date="2019-10" db="EMBL/GenBank/DDBJ databases">
        <title>Genome sequence of Azospirillum melinis.</title>
        <authorList>
            <person name="Ambrosini A."/>
            <person name="Sant'Anna F.H."/>
            <person name="Cassan F.D."/>
            <person name="Souza E.M."/>
            <person name="Passaglia L.M.P."/>
        </authorList>
    </citation>
    <scope>NUCLEOTIDE SEQUENCE [LARGE SCALE GENOMIC DNA]</scope>
    <source>
        <strain evidence="1 2">TMCY0552</strain>
    </source>
</reference>
<gene>
    <name evidence="1" type="ORF">GBZ48_13120</name>
</gene>
<keyword evidence="2" id="KW-1185">Reference proteome</keyword>
<comment type="caution">
    <text evidence="1">The sequence shown here is derived from an EMBL/GenBank/DDBJ whole genome shotgun (WGS) entry which is preliminary data.</text>
</comment>
<evidence type="ECO:0000313" key="2">
    <source>
        <dbReference type="Proteomes" id="UP000605086"/>
    </source>
</evidence>
<evidence type="ECO:0000313" key="1">
    <source>
        <dbReference type="EMBL" id="NUB00229.1"/>
    </source>
</evidence>
<protein>
    <submittedName>
        <fullName evidence="1">Uncharacterized protein</fullName>
    </submittedName>
</protein>
<dbReference type="EMBL" id="WHOS01000014">
    <property type="protein sequence ID" value="NUB00229.1"/>
    <property type="molecule type" value="Genomic_DNA"/>
</dbReference>
<organism evidence="1 2">
    <name type="scientific">Azospirillum melinis</name>
    <dbReference type="NCBI Taxonomy" id="328839"/>
    <lineage>
        <taxon>Bacteria</taxon>
        <taxon>Pseudomonadati</taxon>
        <taxon>Pseudomonadota</taxon>
        <taxon>Alphaproteobacteria</taxon>
        <taxon>Rhodospirillales</taxon>
        <taxon>Azospirillaceae</taxon>
        <taxon>Azospirillum</taxon>
    </lineage>
</organism>
<name>A0ABX2KAM1_9PROT</name>
<dbReference type="Proteomes" id="UP000605086">
    <property type="component" value="Unassembled WGS sequence"/>
</dbReference>